<feature type="non-terminal residue" evidence="2">
    <location>
        <position position="1"/>
    </location>
</feature>
<dbReference type="InterPro" id="IPR042183">
    <property type="entry name" value="MmgE/PrpD_sf_1"/>
</dbReference>
<dbReference type="AlphaFoldDB" id="A0A934VA40"/>
<evidence type="ECO:0000313" key="3">
    <source>
        <dbReference type="Proteomes" id="UP000635245"/>
    </source>
</evidence>
<dbReference type="GO" id="GO:0016829">
    <property type="term" value="F:lyase activity"/>
    <property type="evidence" value="ECO:0007669"/>
    <property type="project" value="InterPro"/>
</dbReference>
<evidence type="ECO:0000259" key="1">
    <source>
        <dbReference type="Pfam" id="PF03972"/>
    </source>
</evidence>
<dbReference type="SUPFAM" id="SSF103378">
    <property type="entry name" value="2-methylcitrate dehydratase PrpD"/>
    <property type="match status" value="1"/>
</dbReference>
<dbReference type="Pfam" id="PF03972">
    <property type="entry name" value="MmgE_PrpD_N"/>
    <property type="match status" value="1"/>
</dbReference>
<protein>
    <submittedName>
        <fullName evidence="2">MmgE/PrpD family protein</fullName>
    </submittedName>
</protein>
<feature type="non-terminal residue" evidence="2">
    <location>
        <position position="96"/>
    </location>
</feature>
<comment type="caution">
    <text evidence="2">The sequence shown here is derived from an EMBL/GenBank/DDBJ whole genome shotgun (WGS) entry which is preliminary data.</text>
</comment>
<sequence length="96" mass="9674">VGESREPAVDVVAAVSAGLTEGKGAVPGRAGTLAPLYAAFATGLAAHLDDYDDTHLSTVIHPGAVCLAVLVGLQDELADADAVEVLTDYAWGVDAE</sequence>
<gene>
    <name evidence="2" type="ORF">JHE00_34735</name>
</gene>
<dbReference type="EMBL" id="JAENJH010000068">
    <property type="protein sequence ID" value="MBK1789508.1"/>
    <property type="molecule type" value="Genomic_DNA"/>
</dbReference>
<proteinExistence type="predicted"/>
<reference evidence="2" key="1">
    <citation type="submission" date="2020-12" db="EMBL/GenBank/DDBJ databases">
        <title>Prauserella sp. ASG 168, a novel actinomycete isolated from cave rock.</title>
        <authorList>
            <person name="Suriyachadkun C."/>
        </authorList>
    </citation>
    <scope>NUCLEOTIDE SEQUENCE</scope>
    <source>
        <strain evidence="2">ASG 168</strain>
    </source>
</reference>
<dbReference type="Gene3D" id="1.10.4100.10">
    <property type="entry name" value="2-methylcitrate dehydratase PrpD"/>
    <property type="match status" value="1"/>
</dbReference>
<organism evidence="2 3">
    <name type="scientific">Prauserella cavernicola</name>
    <dbReference type="NCBI Taxonomy" id="2800127"/>
    <lineage>
        <taxon>Bacteria</taxon>
        <taxon>Bacillati</taxon>
        <taxon>Actinomycetota</taxon>
        <taxon>Actinomycetes</taxon>
        <taxon>Pseudonocardiales</taxon>
        <taxon>Pseudonocardiaceae</taxon>
        <taxon>Prauserella</taxon>
    </lineage>
</organism>
<dbReference type="Proteomes" id="UP000635245">
    <property type="component" value="Unassembled WGS sequence"/>
</dbReference>
<dbReference type="InterPro" id="IPR045336">
    <property type="entry name" value="MmgE_PrpD_N"/>
</dbReference>
<evidence type="ECO:0000313" key="2">
    <source>
        <dbReference type="EMBL" id="MBK1789508.1"/>
    </source>
</evidence>
<name>A0A934VA40_9PSEU</name>
<feature type="domain" description="MmgE/PrpD N-terminal" evidence="1">
    <location>
        <begin position="4"/>
        <end position="95"/>
    </location>
</feature>
<keyword evidence="3" id="KW-1185">Reference proteome</keyword>
<accession>A0A934VA40</accession>
<dbReference type="InterPro" id="IPR036148">
    <property type="entry name" value="MmgE/PrpD_sf"/>
</dbReference>